<organism evidence="2 3">
    <name type="scientific">Roseimaritima ulvae</name>
    <dbReference type="NCBI Taxonomy" id="980254"/>
    <lineage>
        <taxon>Bacteria</taxon>
        <taxon>Pseudomonadati</taxon>
        <taxon>Planctomycetota</taxon>
        <taxon>Planctomycetia</taxon>
        <taxon>Pirellulales</taxon>
        <taxon>Pirellulaceae</taxon>
        <taxon>Roseimaritima</taxon>
    </lineage>
</organism>
<reference evidence="2 3" key="1">
    <citation type="submission" date="2019-08" db="EMBL/GenBank/DDBJ databases">
        <title>Deep-cultivation of Planctomycetes and their phenomic and genomic characterization uncovers novel biology.</title>
        <authorList>
            <person name="Wiegand S."/>
            <person name="Jogler M."/>
            <person name="Boedeker C."/>
            <person name="Pinto D."/>
            <person name="Vollmers J."/>
            <person name="Rivas-Marin E."/>
            <person name="Kohn T."/>
            <person name="Peeters S.H."/>
            <person name="Heuer A."/>
            <person name="Rast P."/>
            <person name="Oberbeckmann S."/>
            <person name="Bunk B."/>
            <person name="Jeske O."/>
            <person name="Meyerdierks A."/>
            <person name="Storesund J.E."/>
            <person name="Kallscheuer N."/>
            <person name="Luecker S."/>
            <person name="Lage O.M."/>
            <person name="Pohl T."/>
            <person name="Merkel B.J."/>
            <person name="Hornburger P."/>
            <person name="Mueller R.-W."/>
            <person name="Bruemmer F."/>
            <person name="Labrenz M."/>
            <person name="Spormann A.M."/>
            <person name="Op den Camp H."/>
            <person name="Overmann J."/>
            <person name="Amann R."/>
            <person name="Jetten M.S.M."/>
            <person name="Mascher T."/>
            <person name="Medema M.H."/>
            <person name="Devos D.P."/>
            <person name="Kaster A.-K."/>
            <person name="Ovreas L."/>
            <person name="Rohde M."/>
            <person name="Galperin M.Y."/>
            <person name="Jogler C."/>
        </authorList>
    </citation>
    <scope>NUCLEOTIDE SEQUENCE [LARGE SCALE GENOMIC DNA]</scope>
    <source>
        <strain evidence="2 3">UC8</strain>
    </source>
</reference>
<sequence>MSHRLRAGFTLVELLVVIAIIGVLVGLLLPAVQAAREAARRMSCSNNLKQIGLAIHNYADSNKERFPVGTMAHDPANTGSGWPWNAGPWRKGSELVKLLPFVEQNNVFEQIDFSLDVESQFPALGYAGTSGTKMSVYICPSDGTTGNKLSGAHQFYNYAKSMGNQLMPGQYGCNQYPDANGDPTILGGRMYVAGGTGHGSTNTPNSISGVFSRFIWSAKFADITDGTSNTILFGEIIPSCGDHHRGGWYSSNALWTATTGPINFNTCGWQGVADNQQTAAPCNDYRNWQTSQAFKSQHPGGAQFVLCDGSVRFIPETVDYTTYQKLGGRNDGQPLQMP</sequence>
<feature type="domain" description="DUF1559" evidence="1">
    <location>
        <begin position="33"/>
        <end position="319"/>
    </location>
</feature>
<dbReference type="AlphaFoldDB" id="A0A5B9QMI2"/>
<dbReference type="Pfam" id="PF07596">
    <property type="entry name" value="SBP_bac_10"/>
    <property type="match status" value="1"/>
</dbReference>
<accession>A0A5B9QMI2</accession>
<dbReference type="NCBIfam" id="TIGR02532">
    <property type="entry name" value="IV_pilin_GFxxxE"/>
    <property type="match status" value="1"/>
</dbReference>
<dbReference type="PANTHER" id="PTHR30093:SF2">
    <property type="entry name" value="TYPE II SECRETION SYSTEM PROTEIN H"/>
    <property type="match status" value="1"/>
</dbReference>
<keyword evidence="3" id="KW-1185">Reference proteome</keyword>
<dbReference type="InterPro" id="IPR045584">
    <property type="entry name" value="Pilin-like"/>
</dbReference>
<protein>
    <submittedName>
        <fullName evidence="2">Type II secretion system protein G</fullName>
    </submittedName>
</protein>
<dbReference type="NCBIfam" id="TIGR04294">
    <property type="entry name" value="pre_pil_HX9DG"/>
    <property type="match status" value="1"/>
</dbReference>
<dbReference type="Pfam" id="PF07963">
    <property type="entry name" value="N_methyl"/>
    <property type="match status" value="1"/>
</dbReference>
<dbReference type="Gene3D" id="3.30.700.10">
    <property type="entry name" value="Glycoprotein, Type 4 Pilin"/>
    <property type="match status" value="1"/>
</dbReference>
<proteinExistence type="predicted"/>
<name>A0A5B9QMI2_9BACT</name>
<dbReference type="Proteomes" id="UP000325286">
    <property type="component" value="Chromosome"/>
</dbReference>
<dbReference type="SUPFAM" id="SSF54523">
    <property type="entry name" value="Pili subunits"/>
    <property type="match status" value="1"/>
</dbReference>
<dbReference type="KEGG" id="rul:UC8_01810"/>
<dbReference type="InterPro" id="IPR027558">
    <property type="entry name" value="Pre_pil_HX9DG_C"/>
</dbReference>
<evidence type="ECO:0000259" key="1">
    <source>
        <dbReference type="Pfam" id="PF07596"/>
    </source>
</evidence>
<dbReference type="PANTHER" id="PTHR30093">
    <property type="entry name" value="GENERAL SECRETION PATHWAY PROTEIN G"/>
    <property type="match status" value="1"/>
</dbReference>
<dbReference type="PROSITE" id="PS00409">
    <property type="entry name" value="PROKAR_NTER_METHYL"/>
    <property type="match status" value="1"/>
</dbReference>
<evidence type="ECO:0000313" key="3">
    <source>
        <dbReference type="Proteomes" id="UP000325286"/>
    </source>
</evidence>
<dbReference type="InterPro" id="IPR012902">
    <property type="entry name" value="N_methyl_site"/>
</dbReference>
<evidence type="ECO:0000313" key="2">
    <source>
        <dbReference type="EMBL" id="QEG38226.1"/>
    </source>
</evidence>
<dbReference type="InterPro" id="IPR011453">
    <property type="entry name" value="DUF1559"/>
</dbReference>
<gene>
    <name evidence="2" type="primary">xcpT_3</name>
    <name evidence="2" type="ORF">UC8_01810</name>
</gene>
<dbReference type="EMBL" id="CP042914">
    <property type="protein sequence ID" value="QEG38226.1"/>
    <property type="molecule type" value="Genomic_DNA"/>
</dbReference>